<dbReference type="Gene3D" id="1.10.287.130">
    <property type="match status" value="1"/>
</dbReference>
<feature type="transmembrane region" description="Helical" evidence="6">
    <location>
        <begin position="20"/>
        <end position="41"/>
    </location>
</feature>
<evidence type="ECO:0000313" key="8">
    <source>
        <dbReference type="EMBL" id="MQX37309.1"/>
    </source>
</evidence>
<keyword evidence="4" id="KW-0418">Kinase</keyword>
<protein>
    <recommendedName>
        <fullName evidence="2">histidine kinase</fullName>
        <ecNumber evidence="2">2.7.13.3</ecNumber>
    </recommendedName>
</protein>
<dbReference type="InterPro" id="IPR050351">
    <property type="entry name" value="BphY/WalK/GraS-like"/>
</dbReference>
<evidence type="ECO:0000256" key="4">
    <source>
        <dbReference type="ARBA" id="ARBA00022777"/>
    </source>
</evidence>
<accession>A0A7X1ZFZ2</accession>
<keyword evidence="6" id="KW-0472">Membrane</keyword>
<keyword evidence="6" id="KW-1133">Transmembrane helix</keyword>
<dbReference type="GO" id="GO:0000155">
    <property type="term" value="F:phosphorelay sensor kinase activity"/>
    <property type="evidence" value="ECO:0007669"/>
    <property type="project" value="InterPro"/>
</dbReference>
<keyword evidence="3" id="KW-0808">Transferase</keyword>
<keyword evidence="9" id="KW-1185">Reference proteome</keyword>
<feature type="transmembrane region" description="Helical" evidence="6">
    <location>
        <begin position="304"/>
        <end position="321"/>
    </location>
</feature>
<dbReference type="SUPFAM" id="SSF55874">
    <property type="entry name" value="ATPase domain of HSP90 chaperone/DNA topoisomerase II/histidine kinase"/>
    <property type="match status" value="1"/>
</dbReference>
<evidence type="ECO:0000256" key="6">
    <source>
        <dbReference type="SAM" id="Phobius"/>
    </source>
</evidence>
<evidence type="ECO:0000256" key="2">
    <source>
        <dbReference type="ARBA" id="ARBA00012438"/>
    </source>
</evidence>
<dbReference type="InterPro" id="IPR036097">
    <property type="entry name" value="HisK_dim/P_sf"/>
</dbReference>
<feature type="region of interest" description="Disordered" evidence="5">
    <location>
        <begin position="632"/>
        <end position="654"/>
    </location>
</feature>
<feature type="compositionally biased region" description="Low complexity" evidence="5">
    <location>
        <begin position="633"/>
        <end position="644"/>
    </location>
</feature>
<reference evidence="8 9" key="1">
    <citation type="submission" date="2019-10" db="EMBL/GenBank/DDBJ databases">
        <title>Draft whole-genome sequence of the purple nonsulfur photosynthetic bacterium Roseospira navarrensis DSM 15114.</title>
        <authorList>
            <person name="Kyndt J.A."/>
            <person name="Meyer T.E."/>
        </authorList>
    </citation>
    <scope>NUCLEOTIDE SEQUENCE [LARGE SCALE GENOMIC DNA]</scope>
    <source>
        <strain evidence="8 9">DSM 15114</strain>
    </source>
</reference>
<feature type="transmembrane region" description="Helical" evidence="6">
    <location>
        <begin position="233"/>
        <end position="250"/>
    </location>
</feature>
<dbReference type="GO" id="GO:0000156">
    <property type="term" value="F:phosphorelay response regulator activity"/>
    <property type="evidence" value="ECO:0007669"/>
    <property type="project" value="TreeGrafter"/>
</dbReference>
<name>A0A7X1ZFZ2_9PROT</name>
<feature type="transmembrane region" description="Helical" evidence="6">
    <location>
        <begin position="327"/>
        <end position="344"/>
    </location>
</feature>
<organism evidence="8 9">
    <name type="scientific">Roseospira navarrensis</name>
    <dbReference type="NCBI Taxonomy" id="140058"/>
    <lineage>
        <taxon>Bacteria</taxon>
        <taxon>Pseudomonadati</taxon>
        <taxon>Pseudomonadota</taxon>
        <taxon>Alphaproteobacteria</taxon>
        <taxon>Rhodospirillales</taxon>
        <taxon>Rhodospirillaceae</taxon>
        <taxon>Roseospira</taxon>
    </lineage>
</organism>
<dbReference type="GO" id="GO:0030295">
    <property type="term" value="F:protein kinase activator activity"/>
    <property type="evidence" value="ECO:0007669"/>
    <property type="project" value="TreeGrafter"/>
</dbReference>
<evidence type="ECO:0000259" key="7">
    <source>
        <dbReference type="PROSITE" id="PS50109"/>
    </source>
</evidence>
<dbReference type="AlphaFoldDB" id="A0A7X1ZFZ2"/>
<proteinExistence type="predicted"/>
<evidence type="ECO:0000256" key="1">
    <source>
        <dbReference type="ARBA" id="ARBA00000085"/>
    </source>
</evidence>
<dbReference type="InterPro" id="IPR003661">
    <property type="entry name" value="HisK_dim/P_dom"/>
</dbReference>
<dbReference type="PANTHER" id="PTHR42878">
    <property type="entry name" value="TWO-COMPONENT HISTIDINE KINASE"/>
    <property type="match status" value="1"/>
</dbReference>
<feature type="transmembrane region" description="Helical" evidence="6">
    <location>
        <begin position="356"/>
        <end position="379"/>
    </location>
</feature>
<gene>
    <name evidence="8" type="ORF">GHC57_12345</name>
</gene>
<dbReference type="OrthoDB" id="9808408at2"/>
<dbReference type="EC" id="2.7.13.3" evidence="2"/>
<dbReference type="Pfam" id="PF02518">
    <property type="entry name" value="HATPase_c"/>
    <property type="match status" value="1"/>
</dbReference>
<comment type="caution">
    <text evidence="8">The sequence shown here is derived from an EMBL/GenBank/DDBJ whole genome shotgun (WGS) entry which is preliminary data.</text>
</comment>
<dbReference type="Gene3D" id="3.30.565.10">
    <property type="entry name" value="Histidine kinase-like ATPase, C-terminal domain"/>
    <property type="match status" value="1"/>
</dbReference>
<dbReference type="InterPro" id="IPR003594">
    <property type="entry name" value="HATPase_dom"/>
</dbReference>
<dbReference type="RefSeq" id="WP_153344662.1">
    <property type="nucleotide sequence ID" value="NZ_WIVE01000038.1"/>
</dbReference>
<dbReference type="InterPro" id="IPR005467">
    <property type="entry name" value="His_kinase_dom"/>
</dbReference>
<evidence type="ECO:0000313" key="9">
    <source>
        <dbReference type="Proteomes" id="UP000434582"/>
    </source>
</evidence>
<evidence type="ECO:0000256" key="5">
    <source>
        <dbReference type="SAM" id="MobiDB-lite"/>
    </source>
</evidence>
<dbReference type="CDD" id="cd00082">
    <property type="entry name" value="HisKA"/>
    <property type="match status" value="1"/>
</dbReference>
<keyword evidence="6" id="KW-0812">Transmembrane</keyword>
<dbReference type="PROSITE" id="PS50109">
    <property type="entry name" value="HIS_KIN"/>
    <property type="match status" value="1"/>
</dbReference>
<feature type="transmembrane region" description="Helical" evidence="6">
    <location>
        <begin position="203"/>
        <end position="226"/>
    </location>
</feature>
<feature type="transmembrane region" description="Helical" evidence="6">
    <location>
        <begin position="270"/>
        <end position="292"/>
    </location>
</feature>
<evidence type="ECO:0000256" key="3">
    <source>
        <dbReference type="ARBA" id="ARBA00022679"/>
    </source>
</evidence>
<dbReference type="PANTHER" id="PTHR42878:SF15">
    <property type="entry name" value="BACTERIOPHYTOCHROME"/>
    <property type="match status" value="1"/>
</dbReference>
<dbReference type="Proteomes" id="UP000434582">
    <property type="component" value="Unassembled WGS sequence"/>
</dbReference>
<dbReference type="GO" id="GO:0007234">
    <property type="term" value="P:osmosensory signaling via phosphorelay pathway"/>
    <property type="evidence" value="ECO:0007669"/>
    <property type="project" value="TreeGrafter"/>
</dbReference>
<dbReference type="SMART" id="SM00388">
    <property type="entry name" value="HisKA"/>
    <property type="match status" value="1"/>
</dbReference>
<dbReference type="SUPFAM" id="SSF47384">
    <property type="entry name" value="Homodimeric domain of signal transducing histidine kinase"/>
    <property type="match status" value="1"/>
</dbReference>
<dbReference type="EMBL" id="WIVE01000038">
    <property type="protein sequence ID" value="MQX37309.1"/>
    <property type="molecule type" value="Genomic_DNA"/>
</dbReference>
<dbReference type="InterPro" id="IPR036890">
    <property type="entry name" value="HATPase_C_sf"/>
</dbReference>
<sequence length="654" mass="70881">MARSVVPSIAHGRFRRIRCAVSGGVTSALALGLVLVLLVAIGGGDALANEKTRDLDTGWEYRWGDSAFNGKGTPVWAFEDAAGSWHDIRFPSNPPGREGRSNVWYRITLPDGEWRDPVLYVFSIDLIAEFYLEGRLIYRHGQFDGEGQGTFEGWPWHMIDLPPDFGGKRLSVRVWSDSYDIGLWGEVKVMERLDLLRHVADGAMVPVVVSALSLVLAIVAGALALVQPLMARIHGLIGIFTLLAGVMVLAQSQASQFLIHDAMVSSQIGAAAYFLLPVPMALLLHGMCWGRAVQVVDWVWRGHLAYAVGAIGASVAGLAALSDLYPVFDGLLTVSLIILVLAGARWIAEADRVEQVTFAGFVVFGGFLMIDMGVAHGVLPWTRMPLALGLLAFSAMLIGLSLVTFARTHRALRHLTVTLDQKVRDRTRDLEHSNAELQQFASVISHDLQAPLRLISGNLSLLSRRYGATLTEEGRAEIAEAKAAARRMAGMIQGVLDYARIESQGAAFDRVETGAVLQDALADLSADRERVGTTIKADPLPPLRGDRTQIRRLFQNLVGNALKYRREGAPPHVRISARPSDRDGWVVLSVADNGRGISPEDWPDALSSCCGGCRRPAMARCQGRRARAWDCRSASGSPSATGAPCGWNPPPAAA</sequence>
<feature type="domain" description="Histidine kinase" evidence="7">
    <location>
        <begin position="443"/>
        <end position="600"/>
    </location>
</feature>
<comment type="catalytic activity">
    <reaction evidence="1">
        <text>ATP + protein L-histidine = ADP + protein N-phospho-L-histidine.</text>
        <dbReference type="EC" id="2.7.13.3"/>
    </reaction>
</comment>
<feature type="transmembrane region" description="Helical" evidence="6">
    <location>
        <begin position="385"/>
        <end position="406"/>
    </location>
</feature>
<dbReference type="Pfam" id="PF00512">
    <property type="entry name" value="HisKA"/>
    <property type="match status" value="1"/>
</dbReference>